<gene>
    <name evidence="1" type="ORF">SVTN_39130</name>
</gene>
<protein>
    <submittedName>
        <fullName evidence="1">Transposase</fullName>
    </submittedName>
</protein>
<dbReference type="KEGG" id="svt:SVTN_39130"/>
<sequence>MASRHIAPCDDPQVGCSGVTAWRRLRDWTEVGVWRCLHAALLTELRRADLLDLDDRAVDGSHVQALKGGTMSALRPSTAPAPASSST</sequence>
<accession>A0A0B5ICP4</accession>
<dbReference type="STRING" id="362257.SVTN_39130"/>
<dbReference type="Proteomes" id="UP000031774">
    <property type="component" value="Chromosome"/>
</dbReference>
<reference evidence="1 2" key="1">
    <citation type="submission" date="2014-12" db="EMBL/GenBank/DDBJ databases">
        <title>Complete genome sequence of Streptomyces vietnamensis strain GIMV4.0001, a genetic manipulable producer of the benzoisochromanequinone antibiotic granaticin.</title>
        <authorList>
            <person name="Deng M.R."/>
            <person name="Guo J."/>
            <person name="Ma L.Y."/>
            <person name="Feng G.D."/>
            <person name="Mo C.Y."/>
            <person name="Zhu H.H."/>
        </authorList>
    </citation>
    <scope>NUCLEOTIDE SEQUENCE [LARGE SCALE GENOMIC DNA]</scope>
    <source>
        <strain evidence="2">GIMV4.0001</strain>
    </source>
</reference>
<organism evidence="1 2">
    <name type="scientific">Streptomyces vietnamensis</name>
    <dbReference type="NCBI Taxonomy" id="362257"/>
    <lineage>
        <taxon>Bacteria</taxon>
        <taxon>Bacillati</taxon>
        <taxon>Actinomycetota</taxon>
        <taxon>Actinomycetes</taxon>
        <taxon>Kitasatosporales</taxon>
        <taxon>Streptomycetaceae</taxon>
        <taxon>Streptomyces</taxon>
    </lineage>
</organism>
<proteinExistence type="predicted"/>
<name>A0A0B5ICP4_9ACTN</name>
<keyword evidence="2" id="KW-1185">Reference proteome</keyword>
<dbReference type="AlphaFoldDB" id="A0A0B5ICP4"/>
<dbReference type="EMBL" id="CP010407">
    <property type="protein sequence ID" value="AJF70286.1"/>
    <property type="molecule type" value="Genomic_DNA"/>
</dbReference>
<dbReference type="HOGENOM" id="CLU_055261_4_4_11"/>
<evidence type="ECO:0000313" key="2">
    <source>
        <dbReference type="Proteomes" id="UP000031774"/>
    </source>
</evidence>
<evidence type="ECO:0000313" key="1">
    <source>
        <dbReference type="EMBL" id="AJF70286.1"/>
    </source>
</evidence>